<evidence type="ECO:0000313" key="2">
    <source>
        <dbReference type="Proteomes" id="UP000228921"/>
    </source>
</evidence>
<comment type="caution">
    <text evidence="1">The sequence shown here is derived from an EMBL/GenBank/DDBJ whole genome shotgun (WGS) entry which is preliminary data.</text>
</comment>
<reference evidence="1 2" key="1">
    <citation type="submission" date="2017-11" db="EMBL/GenBank/DDBJ databases">
        <title>Evolution of Phototrophy in the Chloroflexi Phylum Driven by Horizontal Gene Transfer.</title>
        <authorList>
            <person name="Ward L.M."/>
            <person name="Hemp J."/>
            <person name="Shih P.M."/>
            <person name="Mcglynn S.E."/>
            <person name="Fischer W."/>
        </authorList>
    </citation>
    <scope>NUCLEOTIDE SEQUENCE [LARGE SCALE GENOMIC DNA]</scope>
    <source>
        <strain evidence="1">CP2_2F</strain>
    </source>
</reference>
<dbReference type="AlphaFoldDB" id="A0A2M8P0G7"/>
<name>A0A2M8P0G7_9CHLR</name>
<proteinExistence type="predicted"/>
<evidence type="ECO:0000313" key="1">
    <source>
        <dbReference type="EMBL" id="PJF31038.1"/>
    </source>
</evidence>
<organism evidence="1 2">
    <name type="scientific">Candidatus Thermofonsia Clade 1 bacterium</name>
    <dbReference type="NCBI Taxonomy" id="2364210"/>
    <lineage>
        <taxon>Bacteria</taxon>
        <taxon>Bacillati</taxon>
        <taxon>Chloroflexota</taxon>
        <taxon>Candidatus Thermofontia</taxon>
        <taxon>Candidatus Thermofonsia Clade 1</taxon>
    </lineage>
</organism>
<gene>
    <name evidence="1" type="ORF">CUN51_06050</name>
</gene>
<protein>
    <submittedName>
        <fullName evidence="1">Uncharacterized protein</fullName>
    </submittedName>
</protein>
<sequence length="62" mass="7014">MAQAVTPDQVRAFRYTVALYKAASQKNTSEHNSIHSESAALEHLRRYELGDPKIDPFIRAVN</sequence>
<dbReference type="Proteomes" id="UP000228921">
    <property type="component" value="Unassembled WGS sequence"/>
</dbReference>
<accession>A0A2M8P0G7</accession>
<dbReference type="EMBL" id="PGTK01000005">
    <property type="protein sequence ID" value="PJF31038.1"/>
    <property type="molecule type" value="Genomic_DNA"/>
</dbReference>